<sequence length="282" mass="31469">MHTSTSPDPAFHSPAVLELIDLRVTEKFTNHIAETTINAVDTALGYRSAAWNRTSLGSRRVPFKRFVSDVIRRASAKMPVLLVTLVYITRAKPYLHIETEDWACERVFLGALMAASKYTNDSTLRNVHWALATGVFGKRDVNRIEREFLQVLAWQLGFTQPDILAHYGAIASLYHDLPSQSSNTPPSLSPQPSPTTTTTSSVRYSQPKDTSTPIRKSTASYDLSSPPTLLYPVALATQPFLLKAEEARHPHSRPPNFTSFPLPWHGKNHSMHGQHTLSRISV</sequence>
<protein>
    <submittedName>
        <fullName evidence="1">Uncharacterized protein</fullName>
    </submittedName>
</protein>
<gene>
    <name evidence="1" type="ORF">BDM02DRAFT_3090709</name>
</gene>
<reference evidence="1" key="1">
    <citation type="submission" date="2019-10" db="EMBL/GenBank/DDBJ databases">
        <authorList>
            <consortium name="DOE Joint Genome Institute"/>
            <person name="Kuo A."/>
            <person name="Miyauchi S."/>
            <person name="Kiss E."/>
            <person name="Drula E."/>
            <person name="Kohler A."/>
            <person name="Sanchez-Garcia M."/>
            <person name="Andreopoulos B."/>
            <person name="Barry K.W."/>
            <person name="Bonito G."/>
            <person name="Buee M."/>
            <person name="Carver A."/>
            <person name="Chen C."/>
            <person name="Cichocki N."/>
            <person name="Clum A."/>
            <person name="Culley D."/>
            <person name="Crous P.W."/>
            <person name="Fauchery L."/>
            <person name="Girlanda M."/>
            <person name="Hayes R."/>
            <person name="Keri Z."/>
            <person name="Labutti K."/>
            <person name="Lipzen A."/>
            <person name="Lombard V."/>
            <person name="Magnuson J."/>
            <person name="Maillard F."/>
            <person name="Morin E."/>
            <person name="Murat C."/>
            <person name="Nolan M."/>
            <person name="Ohm R."/>
            <person name="Pangilinan J."/>
            <person name="Pereira M."/>
            <person name="Perotto S."/>
            <person name="Peter M."/>
            <person name="Riley R."/>
            <person name="Sitrit Y."/>
            <person name="Stielow B."/>
            <person name="Szollosi G."/>
            <person name="Zifcakova L."/>
            <person name="Stursova M."/>
            <person name="Spatafora J.W."/>
            <person name="Tedersoo L."/>
            <person name="Vaario L.-M."/>
            <person name="Yamada A."/>
            <person name="Yan M."/>
            <person name="Wang P."/>
            <person name="Xu J."/>
            <person name="Bruns T."/>
            <person name="Baldrian P."/>
            <person name="Vilgalys R."/>
            <person name="Henrissat B."/>
            <person name="Grigoriev I.V."/>
            <person name="Hibbett D."/>
            <person name="Nagy L.G."/>
            <person name="Martin F.M."/>
        </authorList>
    </citation>
    <scope>NUCLEOTIDE SEQUENCE</scope>
    <source>
        <strain evidence="1">P2</strain>
    </source>
</reference>
<organism evidence="1 2">
    <name type="scientific">Thelephora ganbajun</name>
    <name type="common">Ganba fungus</name>
    <dbReference type="NCBI Taxonomy" id="370292"/>
    <lineage>
        <taxon>Eukaryota</taxon>
        <taxon>Fungi</taxon>
        <taxon>Dikarya</taxon>
        <taxon>Basidiomycota</taxon>
        <taxon>Agaricomycotina</taxon>
        <taxon>Agaricomycetes</taxon>
        <taxon>Thelephorales</taxon>
        <taxon>Thelephoraceae</taxon>
        <taxon>Thelephora</taxon>
    </lineage>
</organism>
<comment type="caution">
    <text evidence="1">The sequence shown here is derived from an EMBL/GenBank/DDBJ whole genome shotgun (WGS) entry which is preliminary data.</text>
</comment>
<proteinExistence type="predicted"/>
<dbReference type="EMBL" id="MU117974">
    <property type="protein sequence ID" value="KAF9651620.1"/>
    <property type="molecule type" value="Genomic_DNA"/>
</dbReference>
<evidence type="ECO:0000313" key="1">
    <source>
        <dbReference type="EMBL" id="KAF9651620.1"/>
    </source>
</evidence>
<dbReference type="Proteomes" id="UP000886501">
    <property type="component" value="Unassembled WGS sequence"/>
</dbReference>
<reference evidence="1" key="2">
    <citation type="journal article" date="2020" name="Nat. Commun.">
        <title>Large-scale genome sequencing of mycorrhizal fungi provides insights into the early evolution of symbiotic traits.</title>
        <authorList>
            <person name="Miyauchi S."/>
            <person name="Kiss E."/>
            <person name="Kuo A."/>
            <person name="Drula E."/>
            <person name="Kohler A."/>
            <person name="Sanchez-Garcia M."/>
            <person name="Morin E."/>
            <person name="Andreopoulos B."/>
            <person name="Barry K.W."/>
            <person name="Bonito G."/>
            <person name="Buee M."/>
            <person name="Carver A."/>
            <person name="Chen C."/>
            <person name="Cichocki N."/>
            <person name="Clum A."/>
            <person name="Culley D."/>
            <person name="Crous P.W."/>
            <person name="Fauchery L."/>
            <person name="Girlanda M."/>
            <person name="Hayes R.D."/>
            <person name="Keri Z."/>
            <person name="LaButti K."/>
            <person name="Lipzen A."/>
            <person name="Lombard V."/>
            <person name="Magnuson J."/>
            <person name="Maillard F."/>
            <person name="Murat C."/>
            <person name="Nolan M."/>
            <person name="Ohm R.A."/>
            <person name="Pangilinan J."/>
            <person name="Pereira M.F."/>
            <person name="Perotto S."/>
            <person name="Peter M."/>
            <person name="Pfister S."/>
            <person name="Riley R."/>
            <person name="Sitrit Y."/>
            <person name="Stielow J.B."/>
            <person name="Szollosi G."/>
            <person name="Zifcakova L."/>
            <person name="Stursova M."/>
            <person name="Spatafora J.W."/>
            <person name="Tedersoo L."/>
            <person name="Vaario L.M."/>
            <person name="Yamada A."/>
            <person name="Yan M."/>
            <person name="Wang P."/>
            <person name="Xu J."/>
            <person name="Bruns T."/>
            <person name="Baldrian P."/>
            <person name="Vilgalys R."/>
            <person name="Dunand C."/>
            <person name="Henrissat B."/>
            <person name="Grigoriev I.V."/>
            <person name="Hibbett D."/>
            <person name="Nagy L.G."/>
            <person name="Martin F.M."/>
        </authorList>
    </citation>
    <scope>NUCLEOTIDE SEQUENCE</scope>
    <source>
        <strain evidence="1">P2</strain>
    </source>
</reference>
<name>A0ACB6ZP69_THEGA</name>
<keyword evidence="2" id="KW-1185">Reference proteome</keyword>
<evidence type="ECO:0000313" key="2">
    <source>
        <dbReference type="Proteomes" id="UP000886501"/>
    </source>
</evidence>
<accession>A0ACB6ZP69</accession>